<proteinExistence type="predicted"/>
<reference evidence="1" key="1">
    <citation type="submission" date="2022-08" db="EMBL/GenBank/DDBJ databases">
        <title>Genomic Encyclopedia of Type Strains, Phase III (KMG-III): the genomes of soil and plant-associated and newly described type strains.</title>
        <authorList>
            <person name="Whitman W."/>
        </authorList>
    </citation>
    <scope>NUCLEOTIDE SEQUENCE</scope>
    <source>
        <strain evidence="1">HMT 1</strain>
    </source>
</reference>
<organism evidence="1 2">
    <name type="scientific">Methylohalomonas lacus</name>
    <dbReference type="NCBI Taxonomy" id="398773"/>
    <lineage>
        <taxon>Bacteria</taxon>
        <taxon>Pseudomonadati</taxon>
        <taxon>Pseudomonadota</taxon>
        <taxon>Gammaproteobacteria</taxon>
        <taxon>Methylohalomonadales</taxon>
        <taxon>Methylohalomonadaceae</taxon>
        <taxon>Methylohalomonas</taxon>
    </lineage>
</organism>
<dbReference type="Proteomes" id="UP001204445">
    <property type="component" value="Unassembled WGS sequence"/>
</dbReference>
<dbReference type="SUPFAM" id="SSF53335">
    <property type="entry name" value="S-adenosyl-L-methionine-dependent methyltransferases"/>
    <property type="match status" value="1"/>
</dbReference>
<dbReference type="AlphaFoldDB" id="A0AAE3HKX3"/>
<sequence length="211" mass="23206">MSAVSTAVGRNEPLAPEALKAPLFVSLAEKMLAGGRWVVLDLGPAQAATIGFLNQFRCRLEIADLPVSIESLNAEADKAQCRQLAESVLPACSSEPVDMVLCWDLLNYLQRPALTAVMAEIAGRAQPGTLVHALIVYSGKQMPERPGPYYPVWEADDDALTSTRLANIRMTSRECEAPRYTPDDLAHCMSDYRIERAKLLSNGMQEFLFHL</sequence>
<dbReference type="EMBL" id="JANUCT010000010">
    <property type="protein sequence ID" value="MCS3903620.1"/>
    <property type="molecule type" value="Genomic_DNA"/>
</dbReference>
<name>A0AAE3HKX3_9GAMM</name>
<dbReference type="Gene3D" id="3.40.50.150">
    <property type="entry name" value="Vaccinia Virus protein VP39"/>
    <property type="match status" value="1"/>
</dbReference>
<evidence type="ECO:0000313" key="1">
    <source>
        <dbReference type="EMBL" id="MCS3903620.1"/>
    </source>
</evidence>
<evidence type="ECO:0000313" key="2">
    <source>
        <dbReference type="Proteomes" id="UP001204445"/>
    </source>
</evidence>
<protein>
    <submittedName>
        <fullName evidence="1">Uncharacterized protein</fullName>
    </submittedName>
</protein>
<keyword evidence="2" id="KW-1185">Reference proteome</keyword>
<gene>
    <name evidence="1" type="ORF">J2T55_001649</name>
</gene>
<dbReference type="RefSeq" id="WP_259055524.1">
    <property type="nucleotide sequence ID" value="NZ_JANUCT010000010.1"/>
</dbReference>
<comment type="caution">
    <text evidence="1">The sequence shown here is derived from an EMBL/GenBank/DDBJ whole genome shotgun (WGS) entry which is preliminary data.</text>
</comment>
<accession>A0AAE3HKX3</accession>
<dbReference type="InterPro" id="IPR029063">
    <property type="entry name" value="SAM-dependent_MTases_sf"/>
</dbReference>